<dbReference type="Proteomes" id="UP000030300">
    <property type="component" value="Chromosome"/>
</dbReference>
<accession>A0A0A1DTV3</accession>
<dbReference type="RefSeq" id="WP_052138800.1">
    <property type="nucleotide sequence ID" value="NZ_BJMC01000028.1"/>
</dbReference>
<keyword evidence="2" id="KW-1185">Reference proteome</keyword>
<proteinExistence type="predicted"/>
<dbReference type="HOGENOM" id="CLU_153137_0_0_11"/>
<dbReference type="AlphaFoldDB" id="A0A0A1DTV3"/>
<dbReference type="SUPFAM" id="SSF54427">
    <property type="entry name" value="NTF2-like"/>
    <property type="match status" value="1"/>
</dbReference>
<dbReference type="GeneID" id="96610553"/>
<reference evidence="1 2" key="1">
    <citation type="journal article" date="2015" name="Genome Announc.">
        <title>Complete Genome Sequence of Steroid-Transforming Nocardioides simplex VKM Ac-2033D.</title>
        <authorList>
            <person name="Shtratnikova V.Y."/>
            <person name="Schelkunov M.I."/>
            <person name="Pekov Y.A."/>
            <person name="Fokina V.V."/>
            <person name="Logacheva M.D."/>
            <person name="Sokolov S.L."/>
            <person name="Bragin E.Y."/>
            <person name="Ashapkin V.V."/>
            <person name="Donova M.V."/>
        </authorList>
    </citation>
    <scope>NUCLEOTIDE SEQUENCE [LARGE SCALE GENOMIC DNA]</scope>
    <source>
        <strain evidence="1 2">VKM Ac-2033D</strain>
    </source>
</reference>
<name>A0A0A1DTV3_NOCSI</name>
<dbReference type="OrthoDB" id="118733at2"/>
<evidence type="ECO:0000313" key="2">
    <source>
        <dbReference type="Proteomes" id="UP000030300"/>
    </source>
</evidence>
<dbReference type="Gene3D" id="3.10.450.50">
    <property type="match status" value="1"/>
</dbReference>
<gene>
    <name evidence="1" type="ORF">KR76_17205</name>
</gene>
<dbReference type="InterPro" id="IPR037401">
    <property type="entry name" value="SnoaL-like"/>
</dbReference>
<sequence>MTDPLPTDSLPADPRAIAERYFACWAAGDPEPLRPLLSPTVTFDGALGSTRGADEFVAGLAGMFAATTANDVLLRLADDHDVVTWSALRIAGKPPLQVANWTHVEDGLITAVRVTFDPRPMLGDAPAG</sequence>
<dbReference type="Pfam" id="PF12680">
    <property type="entry name" value="SnoaL_2"/>
    <property type="match status" value="1"/>
</dbReference>
<dbReference type="EMBL" id="CP009896">
    <property type="protein sequence ID" value="AIY19997.2"/>
    <property type="molecule type" value="Genomic_DNA"/>
</dbReference>
<dbReference type="InterPro" id="IPR032710">
    <property type="entry name" value="NTF2-like_dom_sf"/>
</dbReference>
<dbReference type="KEGG" id="psim:KR76_17205"/>
<protein>
    <submittedName>
        <fullName evidence="1">Uncharacterized protein</fullName>
    </submittedName>
</protein>
<dbReference type="eggNOG" id="COG3631">
    <property type="taxonomic scope" value="Bacteria"/>
</dbReference>
<organism evidence="1 2">
    <name type="scientific">Nocardioides simplex</name>
    <name type="common">Arthrobacter simplex</name>
    <dbReference type="NCBI Taxonomy" id="2045"/>
    <lineage>
        <taxon>Bacteria</taxon>
        <taxon>Bacillati</taxon>
        <taxon>Actinomycetota</taxon>
        <taxon>Actinomycetes</taxon>
        <taxon>Propionibacteriales</taxon>
        <taxon>Nocardioidaceae</taxon>
        <taxon>Pimelobacter</taxon>
    </lineage>
</organism>
<evidence type="ECO:0000313" key="1">
    <source>
        <dbReference type="EMBL" id="AIY19997.2"/>
    </source>
</evidence>